<reference evidence="2" key="1">
    <citation type="submission" date="2016-11" db="EMBL/GenBank/DDBJ databases">
        <authorList>
            <person name="Varghese N."/>
            <person name="Submissions S."/>
        </authorList>
    </citation>
    <scope>NUCLEOTIDE SEQUENCE [LARGE SCALE GENOMIC DNA]</scope>
    <source>
        <strain evidence="2">DSM 21264</strain>
    </source>
</reference>
<dbReference type="RefSeq" id="WP_072956086.1">
    <property type="nucleotide sequence ID" value="NZ_FQUH01000003.1"/>
</dbReference>
<gene>
    <name evidence="1" type="ORF">SAMN02745781_00910</name>
</gene>
<dbReference type="AlphaFoldDB" id="A0A1M4WUQ5"/>
<keyword evidence="2" id="KW-1185">Reference proteome</keyword>
<sequence>MDDLHFEDILEKEISKIRVTRSKPTKRMWREIEAIRDKRRLQKELMEMDISLELDDIDI</sequence>
<proteinExistence type="predicted"/>
<evidence type="ECO:0008006" key="3">
    <source>
        <dbReference type="Google" id="ProtNLM"/>
    </source>
</evidence>
<dbReference type="Proteomes" id="UP000184159">
    <property type="component" value="Unassembled WGS sequence"/>
</dbReference>
<dbReference type="InterPro" id="IPR021932">
    <property type="entry name" value="DUF3545"/>
</dbReference>
<evidence type="ECO:0000313" key="2">
    <source>
        <dbReference type="Proteomes" id="UP000184159"/>
    </source>
</evidence>
<evidence type="ECO:0000313" key="1">
    <source>
        <dbReference type="EMBL" id="SHE84928.1"/>
    </source>
</evidence>
<dbReference type="EMBL" id="FQUH01000003">
    <property type="protein sequence ID" value="SHE84928.1"/>
    <property type="molecule type" value="Genomic_DNA"/>
</dbReference>
<organism evidence="1 2">
    <name type="scientific">Vibrio gazogenes DSM 21264 = NBRC 103151</name>
    <dbReference type="NCBI Taxonomy" id="1123492"/>
    <lineage>
        <taxon>Bacteria</taxon>
        <taxon>Pseudomonadati</taxon>
        <taxon>Pseudomonadota</taxon>
        <taxon>Gammaproteobacteria</taxon>
        <taxon>Vibrionales</taxon>
        <taxon>Vibrionaceae</taxon>
        <taxon>Vibrio</taxon>
    </lineage>
</organism>
<accession>A0A1M4WUQ5</accession>
<name>A0A1M4WUQ5_VIBGA</name>
<dbReference type="Pfam" id="PF12065">
    <property type="entry name" value="DUF3545"/>
    <property type="match status" value="1"/>
</dbReference>
<protein>
    <recommendedName>
        <fullName evidence="3">DUF3545 domain-containing protein</fullName>
    </recommendedName>
</protein>